<proteinExistence type="predicted"/>
<dbReference type="PANTHER" id="PTHR24543">
    <property type="entry name" value="MULTICOPPER OXIDASE-RELATED"/>
    <property type="match status" value="1"/>
</dbReference>
<evidence type="ECO:0000259" key="1">
    <source>
        <dbReference type="PROSITE" id="PS50022"/>
    </source>
</evidence>
<feature type="domain" description="F5/8 type C" evidence="1">
    <location>
        <begin position="3"/>
        <end position="172"/>
    </location>
</feature>
<dbReference type="EMBL" id="NEDP02004406">
    <property type="protein sequence ID" value="OWF45774.1"/>
    <property type="molecule type" value="Genomic_DNA"/>
</dbReference>
<evidence type="ECO:0000313" key="4">
    <source>
        <dbReference type="Proteomes" id="UP000242188"/>
    </source>
</evidence>
<keyword evidence="4" id="KW-1185">Reference proteome</keyword>
<evidence type="ECO:0000313" key="3">
    <source>
        <dbReference type="EMBL" id="OWF45774.1"/>
    </source>
</evidence>
<dbReference type="Proteomes" id="UP000242188">
    <property type="component" value="Unassembled WGS sequence"/>
</dbReference>
<organism evidence="3 4">
    <name type="scientific">Mizuhopecten yessoensis</name>
    <name type="common">Japanese scallop</name>
    <name type="synonym">Patinopecten yessoensis</name>
    <dbReference type="NCBI Taxonomy" id="6573"/>
    <lineage>
        <taxon>Eukaryota</taxon>
        <taxon>Metazoa</taxon>
        <taxon>Spiralia</taxon>
        <taxon>Lophotrochozoa</taxon>
        <taxon>Mollusca</taxon>
        <taxon>Bivalvia</taxon>
        <taxon>Autobranchia</taxon>
        <taxon>Pteriomorphia</taxon>
        <taxon>Pectinida</taxon>
        <taxon>Pectinoidea</taxon>
        <taxon>Pectinidae</taxon>
        <taxon>Mizuhopecten</taxon>
    </lineage>
</organism>
<comment type="caution">
    <text evidence="3">The sequence shown here is derived from an EMBL/GenBank/DDBJ whole genome shotgun (WGS) entry which is preliminary data.</text>
</comment>
<dbReference type="InterPro" id="IPR000421">
    <property type="entry name" value="FA58C"/>
</dbReference>
<dbReference type="Pfam" id="PF00754">
    <property type="entry name" value="F5_F8_type_C"/>
    <property type="match status" value="1"/>
</dbReference>
<dbReference type="CDD" id="cd00057">
    <property type="entry name" value="FA58C"/>
    <property type="match status" value="1"/>
</dbReference>
<dbReference type="Gene3D" id="2.60.120.260">
    <property type="entry name" value="Galactose-binding domain-like"/>
    <property type="match status" value="1"/>
</dbReference>
<reference evidence="3 4" key="1">
    <citation type="journal article" date="2017" name="Nat. Ecol. Evol.">
        <title>Scallop genome provides insights into evolution of bilaterian karyotype and development.</title>
        <authorList>
            <person name="Wang S."/>
            <person name="Zhang J."/>
            <person name="Jiao W."/>
            <person name="Li J."/>
            <person name="Xun X."/>
            <person name="Sun Y."/>
            <person name="Guo X."/>
            <person name="Huan P."/>
            <person name="Dong B."/>
            <person name="Zhang L."/>
            <person name="Hu X."/>
            <person name="Sun X."/>
            <person name="Wang J."/>
            <person name="Zhao C."/>
            <person name="Wang Y."/>
            <person name="Wang D."/>
            <person name="Huang X."/>
            <person name="Wang R."/>
            <person name="Lv J."/>
            <person name="Li Y."/>
            <person name="Zhang Z."/>
            <person name="Liu B."/>
            <person name="Lu W."/>
            <person name="Hui Y."/>
            <person name="Liang J."/>
            <person name="Zhou Z."/>
            <person name="Hou R."/>
            <person name="Li X."/>
            <person name="Liu Y."/>
            <person name="Li H."/>
            <person name="Ning X."/>
            <person name="Lin Y."/>
            <person name="Zhao L."/>
            <person name="Xing Q."/>
            <person name="Dou J."/>
            <person name="Li Y."/>
            <person name="Mao J."/>
            <person name="Guo H."/>
            <person name="Dou H."/>
            <person name="Li T."/>
            <person name="Mu C."/>
            <person name="Jiang W."/>
            <person name="Fu Q."/>
            <person name="Fu X."/>
            <person name="Miao Y."/>
            <person name="Liu J."/>
            <person name="Yu Q."/>
            <person name="Li R."/>
            <person name="Liao H."/>
            <person name="Li X."/>
            <person name="Kong Y."/>
            <person name="Jiang Z."/>
            <person name="Chourrout D."/>
            <person name="Li R."/>
            <person name="Bao Z."/>
        </authorList>
    </citation>
    <scope>NUCLEOTIDE SEQUENCE [LARGE SCALE GENOMIC DNA]</scope>
    <source>
        <strain evidence="3 4">PY_sf001</strain>
    </source>
</reference>
<dbReference type="SMART" id="SM00231">
    <property type="entry name" value="FA58C"/>
    <property type="match status" value="1"/>
</dbReference>
<dbReference type="AlphaFoldDB" id="A0A210QAL2"/>
<dbReference type="PANTHER" id="PTHR24543:SF335">
    <property type="entry name" value="EGF-LIKE REPEAT AND DISCOIDIN I-LIKE DOMAIN-CONTAINING PROTEIN 3"/>
    <property type="match status" value="1"/>
</dbReference>
<accession>A0A210QAL2</accession>
<dbReference type="InterPro" id="IPR008979">
    <property type="entry name" value="Galactose-bd-like_sf"/>
</dbReference>
<dbReference type="PROSITE" id="PS50022">
    <property type="entry name" value="FA58C_3"/>
    <property type="match status" value="1"/>
</dbReference>
<gene>
    <name evidence="3" type="ORF">KP79_PYT09073</name>
</gene>
<feature type="domain" description="Apple" evidence="2">
    <location>
        <begin position="172"/>
        <end position="233"/>
    </location>
</feature>
<dbReference type="PROSITE" id="PS50948">
    <property type="entry name" value="PAN"/>
    <property type="match status" value="1"/>
</dbReference>
<dbReference type="SUPFAM" id="SSF49785">
    <property type="entry name" value="Galactose-binding domain-like"/>
    <property type="match status" value="1"/>
</dbReference>
<dbReference type="InterPro" id="IPR003609">
    <property type="entry name" value="Pan_app"/>
</dbReference>
<protein>
    <submittedName>
        <fullName evidence="3">Coagulation factor VIII</fullName>
    </submittedName>
</protein>
<sequence length="233" mass="25886">MDCWNYLVSGPQGVPDAAISASSYHPFSQWHHHPACGRLYMYQERSSTGCQAPNIAGWCSSTGDPDPYIQVDFSDLKKIVGVVIQKRQQLTTNTDILTYQVSYSVNGEDWEYVKSEAVNQTFYVPADSEGENTERHSNISPPVVARYVRIRPLTWVGTPPTPPCFRFDVIGCTHGVGTSVQVTGRRRFAYLPLPAGSISDDEGVTQEHAKDLGECGLRCHRDVTCRSFSYSNA</sequence>
<dbReference type="OrthoDB" id="10028859at2759"/>
<evidence type="ECO:0000259" key="2">
    <source>
        <dbReference type="PROSITE" id="PS50948"/>
    </source>
</evidence>
<name>A0A210QAL2_MIZYE</name>